<evidence type="ECO:0000313" key="11">
    <source>
        <dbReference type="Proteomes" id="UP000631653"/>
    </source>
</evidence>
<dbReference type="InterPro" id="IPR003593">
    <property type="entry name" value="AAA+_ATPase"/>
</dbReference>
<reference evidence="10 11" key="1">
    <citation type="journal article" date="2020" name="Int. J. Syst. Evol. Microbiol.">
        <title>Novel acetic acid bacteria from cider fermentations: Acetobacter conturbans sp. nov. and Acetobacter fallax sp. nov.</title>
        <authorList>
            <person name="Sombolestani A.S."/>
            <person name="Cleenwerck I."/>
            <person name="Cnockaert M."/>
            <person name="Borremans W."/>
            <person name="Wieme A.D."/>
            <person name="De Vuyst L."/>
            <person name="Vandamme P."/>
        </authorList>
    </citation>
    <scope>NUCLEOTIDE SEQUENCE [LARGE SCALE GENOMIC DNA]</scope>
    <source>
        <strain evidence="10 11">LMG 1627</strain>
    </source>
</reference>
<dbReference type="EMBL" id="WOSY01000007">
    <property type="protein sequence ID" value="NHN88673.1"/>
    <property type="molecule type" value="Genomic_DNA"/>
</dbReference>
<feature type="domain" description="ABC transmembrane type-1" evidence="9">
    <location>
        <begin position="19"/>
        <end position="279"/>
    </location>
</feature>
<evidence type="ECO:0000256" key="4">
    <source>
        <dbReference type="ARBA" id="ARBA00022840"/>
    </source>
</evidence>
<keyword evidence="3" id="KW-0547">Nucleotide-binding</keyword>
<dbReference type="PROSITE" id="PS50929">
    <property type="entry name" value="ABC_TM1F"/>
    <property type="match status" value="1"/>
</dbReference>
<keyword evidence="11" id="KW-1185">Reference proteome</keyword>
<dbReference type="Gene3D" id="3.40.50.300">
    <property type="entry name" value="P-loop containing nucleotide triphosphate hydrolases"/>
    <property type="match status" value="1"/>
</dbReference>
<dbReference type="Gene3D" id="1.20.1560.10">
    <property type="entry name" value="ABC transporter type 1, transmembrane domain"/>
    <property type="match status" value="1"/>
</dbReference>
<dbReference type="SUPFAM" id="SSF52540">
    <property type="entry name" value="P-loop containing nucleoside triphosphate hydrolases"/>
    <property type="match status" value="1"/>
</dbReference>
<evidence type="ECO:0000256" key="6">
    <source>
        <dbReference type="ARBA" id="ARBA00023136"/>
    </source>
</evidence>
<sequence length="560" mass="61030">MSVFRKILLLSKGLQGRMALAFGLSCGAALSDFGLLVTSGWLLAAAAQAGLGGYVTQNAFNMFLPAAGVRLFATIRILSRYGERVATHDVVLRVTGRLRTWVFANLIPKMPALSEENRSGDMMARFAADADTLATIWSDVVLPVSTALVCGCVAVGLMASVSKEAAIFLCSGLVISGLILPWIAGRLCEEGTQFITRRQEIMRGDLVEAIQGVGELRVMGAVTGIIARFETLQREIGTARIRLLVRESGARALNSFLMICVTLAIIVIAVEAMQSHEISGSCVPMLMLGTLCAFGFVSPLVATRMAALRARVAADRVFPLCDTEKTEKNTRYYHGLLDHGLEMAHVTMCYPRRTEPVFQDVNLVIRPGERVALVGESGSGKSSLIKVIFSFYDFQEGNITFGGVDLRTLDTEVMAECISVVSQDFHLFVGSVRRNLLIACPYADEDAMWRALDAAQIGAFIRNSPAGLNTLIGEAGVKLSGGQARRLAMAQAILRNTPWIILDEPTEGLDEETECQLIHSFLDVIPKTTTVLCITHRLRNIHFPGRIIMLEQGKFRDKKI</sequence>
<feature type="domain" description="ABC transporter" evidence="8">
    <location>
        <begin position="341"/>
        <end position="560"/>
    </location>
</feature>
<accession>A0ABX0JZB0</accession>
<dbReference type="InterPro" id="IPR003439">
    <property type="entry name" value="ABC_transporter-like_ATP-bd"/>
</dbReference>
<dbReference type="PROSITE" id="PS00211">
    <property type="entry name" value="ABC_TRANSPORTER_1"/>
    <property type="match status" value="1"/>
</dbReference>
<comment type="subcellular location">
    <subcellularLocation>
        <location evidence="1">Cell membrane</location>
        <topology evidence="1">Multi-pass membrane protein</topology>
    </subcellularLocation>
</comment>
<dbReference type="SUPFAM" id="SSF90123">
    <property type="entry name" value="ABC transporter transmembrane region"/>
    <property type="match status" value="1"/>
</dbReference>
<dbReference type="InterPro" id="IPR011527">
    <property type="entry name" value="ABC1_TM_dom"/>
</dbReference>
<evidence type="ECO:0000256" key="5">
    <source>
        <dbReference type="ARBA" id="ARBA00022989"/>
    </source>
</evidence>
<dbReference type="PANTHER" id="PTHR24221">
    <property type="entry name" value="ATP-BINDING CASSETTE SUB-FAMILY B"/>
    <property type="match status" value="1"/>
</dbReference>
<feature type="transmembrane region" description="Helical" evidence="7">
    <location>
        <begin position="278"/>
        <end position="302"/>
    </location>
</feature>
<dbReference type="InterPro" id="IPR027417">
    <property type="entry name" value="P-loop_NTPase"/>
</dbReference>
<dbReference type="PANTHER" id="PTHR24221:SF653">
    <property type="entry name" value="TRANSPORT ATP-BINDING PROTEIN CYDC"/>
    <property type="match status" value="1"/>
</dbReference>
<comment type="caution">
    <text evidence="10">The sequence shown here is derived from an EMBL/GenBank/DDBJ whole genome shotgun (WGS) entry which is preliminary data.</text>
</comment>
<dbReference type="InterPro" id="IPR036640">
    <property type="entry name" value="ABC1_TM_sf"/>
</dbReference>
<proteinExistence type="predicted"/>
<dbReference type="Pfam" id="PF00005">
    <property type="entry name" value="ABC_tran"/>
    <property type="match status" value="1"/>
</dbReference>
<dbReference type="InterPro" id="IPR017871">
    <property type="entry name" value="ABC_transporter-like_CS"/>
</dbReference>
<evidence type="ECO:0000256" key="7">
    <source>
        <dbReference type="SAM" id="Phobius"/>
    </source>
</evidence>
<dbReference type="InterPro" id="IPR039421">
    <property type="entry name" value="Type_1_exporter"/>
</dbReference>
<evidence type="ECO:0000259" key="9">
    <source>
        <dbReference type="PROSITE" id="PS50929"/>
    </source>
</evidence>
<organism evidence="10 11">
    <name type="scientific">Acetobacter conturbans</name>
    <dbReference type="NCBI Taxonomy" id="1737472"/>
    <lineage>
        <taxon>Bacteria</taxon>
        <taxon>Pseudomonadati</taxon>
        <taxon>Pseudomonadota</taxon>
        <taxon>Alphaproteobacteria</taxon>
        <taxon>Acetobacterales</taxon>
        <taxon>Acetobacteraceae</taxon>
        <taxon>Acetobacter</taxon>
    </lineage>
</organism>
<evidence type="ECO:0000256" key="1">
    <source>
        <dbReference type="ARBA" id="ARBA00004651"/>
    </source>
</evidence>
<dbReference type="Pfam" id="PF00664">
    <property type="entry name" value="ABC_membrane"/>
    <property type="match status" value="1"/>
</dbReference>
<evidence type="ECO:0000256" key="2">
    <source>
        <dbReference type="ARBA" id="ARBA00022692"/>
    </source>
</evidence>
<feature type="transmembrane region" description="Helical" evidence="7">
    <location>
        <begin position="59"/>
        <end position="78"/>
    </location>
</feature>
<name>A0ABX0JZB0_9PROT</name>
<feature type="transmembrane region" description="Helical" evidence="7">
    <location>
        <begin position="165"/>
        <end position="188"/>
    </location>
</feature>
<dbReference type="InterPro" id="IPR014223">
    <property type="entry name" value="ABC_CydC/D"/>
</dbReference>
<dbReference type="SMART" id="SM00382">
    <property type="entry name" value="AAA"/>
    <property type="match status" value="1"/>
</dbReference>
<evidence type="ECO:0000313" key="10">
    <source>
        <dbReference type="EMBL" id="NHN88673.1"/>
    </source>
</evidence>
<keyword evidence="6 7" id="KW-0472">Membrane</keyword>
<evidence type="ECO:0000256" key="3">
    <source>
        <dbReference type="ARBA" id="ARBA00022741"/>
    </source>
</evidence>
<dbReference type="NCBIfam" id="TIGR02868">
    <property type="entry name" value="CydC"/>
    <property type="match status" value="1"/>
</dbReference>
<gene>
    <name evidence="10" type="primary">cydC</name>
    <name evidence="10" type="ORF">GOB81_08525</name>
</gene>
<dbReference type="PROSITE" id="PS50893">
    <property type="entry name" value="ABC_TRANSPORTER_2"/>
    <property type="match status" value="1"/>
</dbReference>
<feature type="transmembrane region" description="Helical" evidence="7">
    <location>
        <begin position="140"/>
        <end position="159"/>
    </location>
</feature>
<evidence type="ECO:0000259" key="8">
    <source>
        <dbReference type="PROSITE" id="PS50893"/>
    </source>
</evidence>
<keyword evidence="2 7" id="KW-0812">Transmembrane</keyword>
<keyword evidence="5 7" id="KW-1133">Transmembrane helix</keyword>
<keyword evidence="4" id="KW-0067">ATP-binding</keyword>
<protein>
    <submittedName>
        <fullName evidence="10">Thiol reductant ABC exporter subunit CydC</fullName>
    </submittedName>
</protein>
<dbReference type="Proteomes" id="UP000631653">
    <property type="component" value="Unassembled WGS sequence"/>
</dbReference>
<feature type="transmembrane region" description="Helical" evidence="7">
    <location>
        <begin position="252"/>
        <end position="272"/>
    </location>
</feature>